<sequence length="132" mass="14141">MPEHHRFTKDTRVTLAPATWHDIGFDHRGDGTADVRVLALEGRYDLSVGVTLMGVTPGTEVQLRAVEFDAGGGALSERPAGSAVHAIGRGRFAYSWKGTVPEGGWVGVRVIQFGQSDAHLVSAEADVFTWPA</sequence>
<gene>
    <name evidence="1" type="ORF">KGD84_27760</name>
</gene>
<proteinExistence type="predicted"/>
<keyword evidence="2" id="KW-1185">Reference proteome</keyword>
<organism evidence="1 2">
    <name type="scientific">Nocardiopsis changdeensis</name>
    <dbReference type="NCBI Taxonomy" id="2831969"/>
    <lineage>
        <taxon>Bacteria</taxon>
        <taxon>Bacillati</taxon>
        <taxon>Actinomycetota</taxon>
        <taxon>Actinomycetes</taxon>
        <taxon>Streptosporangiales</taxon>
        <taxon>Nocardiopsidaceae</taxon>
        <taxon>Nocardiopsis</taxon>
    </lineage>
</organism>
<protein>
    <submittedName>
        <fullName evidence="1">Uncharacterized protein</fullName>
    </submittedName>
</protein>
<accession>A0ABX8BJC1</accession>
<dbReference type="EMBL" id="CP074133">
    <property type="protein sequence ID" value="QUX22107.1"/>
    <property type="molecule type" value="Genomic_DNA"/>
</dbReference>
<evidence type="ECO:0000313" key="1">
    <source>
        <dbReference type="EMBL" id="QUX22107.1"/>
    </source>
</evidence>
<reference evidence="1 2" key="1">
    <citation type="submission" date="2021-05" db="EMBL/GenBank/DDBJ databases">
        <title>Direct Submission.</title>
        <authorList>
            <person name="Li K."/>
            <person name="Gao J."/>
        </authorList>
    </citation>
    <scope>NUCLEOTIDE SEQUENCE [LARGE SCALE GENOMIC DNA]</scope>
    <source>
        <strain evidence="1 2">Mg02</strain>
    </source>
</reference>
<dbReference type="Proteomes" id="UP000676079">
    <property type="component" value="Chromosome"/>
</dbReference>
<dbReference type="RefSeq" id="WP_220563332.1">
    <property type="nucleotide sequence ID" value="NZ_CP074133.1"/>
</dbReference>
<evidence type="ECO:0000313" key="2">
    <source>
        <dbReference type="Proteomes" id="UP000676079"/>
    </source>
</evidence>
<name>A0ABX8BJC1_9ACTN</name>